<dbReference type="SMART" id="SM00256">
    <property type="entry name" value="FBOX"/>
    <property type="match status" value="1"/>
</dbReference>
<sequence>MLVTASPGGVSHHVNQSQGPVYWRHISNNFLRMPNKIRGLSSEESNSSWPFQGPRLSESELVITSPEGRGKSKGASLDREAREWRDGSESHAAVEGKGGTHPPGQGCAAEAALEETSFWKPQGNYGRLCSATHKMTSRMTSCGGHWEMSSTACSSHKLRDAKPRSQSISRPFQAFPPLKQRREAPPGFIPVLMLLEHRRDTDFSQWLLLPEEVWICIFSLLSHNELARVAPVCRHFHRLASDESLEKQVQITDCCVLEDDWLGALACRQPRSLTLHSCLHASRGCDGPGPETIFPALRGCSSGIGTGPLVE</sequence>
<protein>
    <submittedName>
        <fullName evidence="5">Uncharacterized protein LOC109550734</fullName>
    </submittedName>
</protein>
<feature type="region of interest" description="Disordered" evidence="2">
    <location>
        <begin position="64"/>
        <end position="107"/>
    </location>
</feature>
<dbReference type="OrthoDB" id="9664154at2759"/>
<keyword evidence="4" id="KW-1185">Reference proteome</keyword>
<dbReference type="InterPro" id="IPR001810">
    <property type="entry name" value="F-box_dom"/>
</dbReference>
<name>A0A2U4BRQ7_TURTR</name>
<gene>
    <name evidence="5" type="primary">LOC109550734</name>
</gene>
<evidence type="ECO:0000313" key="5">
    <source>
        <dbReference type="RefSeq" id="XP_019795900.2"/>
    </source>
</evidence>
<dbReference type="SUPFAM" id="SSF81383">
    <property type="entry name" value="F-box domain"/>
    <property type="match status" value="1"/>
</dbReference>
<organism evidence="4 5">
    <name type="scientific">Tursiops truncatus</name>
    <name type="common">Atlantic bottle-nosed dolphin</name>
    <name type="synonym">Delphinus truncatus</name>
    <dbReference type="NCBI Taxonomy" id="9739"/>
    <lineage>
        <taxon>Eukaryota</taxon>
        <taxon>Metazoa</taxon>
        <taxon>Chordata</taxon>
        <taxon>Craniata</taxon>
        <taxon>Vertebrata</taxon>
        <taxon>Euteleostomi</taxon>
        <taxon>Mammalia</taxon>
        <taxon>Eutheria</taxon>
        <taxon>Laurasiatheria</taxon>
        <taxon>Artiodactyla</taxon>
        <taxon>Whippomorpha</taxon>
        <taxon>Cetacea</taxon>
        <taxon>Odontoceti</taxon>
        <taxon>Delphinidae</taxon>
        <taxon>Tursiops</taxon>
    </lineage>
</organism>
<dbReference type="CDD" id="cd22139">
    <property type="entry name" value="F-box_unchar"/>
    <property type="match status" value="1"/>
</dbReference>
<dbReference type="Pfam" id="PF12937">
    <property type="entry name" value="F-box-like"/>
    <property type="match status" value="1"/>
</dbReference>
<feature type="compositionally biased region" description="Basic and acidic residues" evidence="2">
    <location>
        <begin position="76"/>
        <end position="94"/>
    </location>
</feature>
<keyword evidence="1" id="KW-0833">Ubl conjugation pathway</keyword>
<accession>A0A2U4BRQ7</accession>
<dbReference type="InterPro" id="IPR036047">
    <property type="entry name" value="F-box-like_dom_sf"/>
</dbReference>
<dbReference type="InParanoid" id="A0A2U4BRQ7"/>
<proteinExistence type="predicted"/>
<evidence type="ECO:0000256" key="2">
    <source>
        <dbReference type="SAM" id="MobiDB-lite"/>
    </source>
</evidence>
<evidence type="ECO:0000259" key="3">
    <source>
        <dbReference type="PROSITE" id="PS50181"/>
    </source>
</evidence>
<dbReference type="AlphaFoldDB" id="A0A2U4BRQ7"/>
<dbReference type="RefSeq" id="XP_019795900.2">
    <property type="nucleotide sequence ID" value="XM_019940341.2"/>
</dbReference>
<dbReference type="Proteomes" id="UP000245320">
    <property type="component" value="Chromosome 6"/>
</dbReference>
<dbReference type="PROSITE" id="PS50181">
    <property type="entry name" value="FBOX"/>
    <property type="match status" value="1"/>
</dbReference>
<dbReference type="Gene3D" id="3.80.10.10">
    <property type="entry name" value="Ribonuclease Inhibitor"/>
    <property type="match status" value="1"/>
</dbReference>
<reference evidence="5" key="1">
    <citation type="submission" date="2025-08" db="UniProtKB">
        <authorList>
            <consortium name="RefSeq"/>
        </authorList>
    </citation>
    <scope>IDENTIFICATION</scope>
    <source>
        <tissue evidence="5">Spleen</tissue>
    </source>
</reference>
<feature type="domain" description="F-box" evidence="3">
    <location>
        <begin position="203"/>
        <end position="249"/>
    </location>
</feature>
<evidence type="ECO:0000256" key="1">
    <source>
        <dbReference type="ARBA" id="ARBA00022786"/>
    </source>
</evidence>
<dbReference type="InterPro" id="IPR032675">
    <property type="entry name" value="LRR_dom_sf"/>
</dbReference>
<evidence type="ECO:0000313" key="4">
    <source>
        <dbReference type="Proteomes" id="UP000245320"/>
    </source>
</evidence>